<evidence type="ECO:0000259" key="3">
    <source>
        <dbReference type="PROSITE" id="PS00276"/>
    </source>
</evidence>
<dbReference type="InterPro" id="IPR000293">
    <property type="entry name" value="Channel_colicin_C"/>
</dbReference>
<feature type="transmembrane region" description="Helical" evidence="2">
    <location>
        <begin position="513"/>
        <end position="542"/>
    </location>
</feature>
<evidence type="ECO:0000256" key="1">
    <source>
        <dbReference type="SAM" id="MobiDB-lite"/>
    </source>
</evidence>
<keyword evidence="2" id="KW-1133">Transmembrane helix</keyword>
<keyword evidence="5" id="KW-1185">Reference proteome</keyword>
<dbReference type="Proteomes" id="UP001046350">
    <property type="component" value="Chromosome"/>
</dbReference>
<evidence type="ECO:0000313" key="5">
    <source>
        <dbReference type="Proteomes" id="UP001046350"/>
    </source>
</evidence>
<feature type="domain" description="Channel forming colicins" evidence="3">
    <location>
        <begin position="491"/>
        <end position="502"/>
    </location>
</feature>
<reference evidence="4" key="1">
    <citation type="journal article" date="2021" name="Microorganisms">
        <title>The Ever-Expanding Pseudomonas Genus: Description of 43 New Species and Partition of the Pseudomonas putida Group.</title>
        <authorList>
            <person name="Girard L."/>
            <person name="Lood C."/>
            <person name="Hofte M."/>
            <person name="Vandamme P."/>
            <person name="Rokni-Zadeh H."/>
            <person name="van Noort V."/>
            <person name="Lavigne R."/>
            <person name="De Mot R."/>
        </authorList>
    </citation>
    <scope>NUCLEOTIDE SEQUENCE</scope>
    <source>
        <strain evidence="4">COW40</strain>
    </source>
</reference>
<gene>
    <name evidence="4" type="ORF">KSS94_10520</name>
</gene>
<dbReference type="RefSeq" id="WP_217842910.1">
    <property type="nucleotide sequence ID" value="NZ_CP077076.1"/>
</dbReference>
<feature type="region of interest" description="Disordered" evidence="1">
    <location>
        <begin position="28"/>
        <end position="57"/>
    </location>
</feature>
<dbReference type="Pfam" id="PF01024">
    <property type="entry name" value="Colicin"/>
    <property type="match status" value="1"/>
</dbReference>
<dbReference type="PROSITE" id="PS00276">
    <property type="entry name" value="CHANNEL_COLICIN"/>
    <property type="match status" value="1"/>
</dbReference>
<evidence type="ECO:0000313" key="4">
    <source>
        <dbReference type="EMBL" id="QXH53511.1"/>
    </source>
</evidence>
<keyword evidence="2" id="KW-0472">Membrane</keyword>
<name>A0ABX8NAY2_9PSED</name>
<organism evidence="4 5">
    <name type="scientific">Pseudomonas fakonensis</name>
    <dbReference type="NCBI Taxonomy" id="2842355"/>
    <lineage>
        <taxon>Bacteria</taxon>
        <taxon>Pseudomonadati</taxon>
        <taxon>Pseudomonadota</taxon>
        <taxon>Gammaproteobacteria</taxon>
        <taxon>Pseudomonadales</taxon>
        <taxon>Pseudomonadaceae</taxon>
        <taxon>Pseudomonas</taxon>
    </lineage>
</organism>
<feature type="compositionally biased region" description="Gly residues" evidence="1">
    <location>
        <begin position="28"/>
        <end position="44"/>
    </location>
</feature>
<accession>A0ABX8NAY2</accession>
<dbReference type="EMBL" id="CP077076">
    <property type="protein sequence ID" value="QXH53511.1"/>
    <property type="molecule type" value="Genomic_DNA"/>
</dbReference>
<proteinExistence type="predicted"/>
<protein>
    <recommendedName>
        <fullName evidence="3">Channel forming colicins domain-containing protein</fullName>
    </recommendedName>
</protein>
<sequence>MAQNGFVPGGTAFLEPLIITPDRQQTYGPGGGGGYINSSGGWGLQEGPRRGEGTGSTRHEIGGPNVMAEFMNEQIWNQKAIDATYTARFKTLTADTERELEQKKVATKAGQDLAPAQAAAAEQKAAVELIAAKKALYISVVPQMFGMHGQSPYFLMEVLPPKMMHEFLNSGKATPDGLVKLWALYDDVYKAALEAKSLSLAVSVIAGKLAGLARQRDQLDAQAVPTVEKQDQRLDLITQERDIHFQQLPEFLQTEIVKSASVVTNLSTAQALNHYKLLMEQLAAANLAGVGPIVAPPPYSRGGITFTFPANNPKINAPLSKPELEALKELVFLQNNTTLGRKWVSYHDALLKQESARQLNETAAAFGDLAYRAADADQIKDGIKFTADFFKEVTAKYGEKASALAKELADKAQGKRIRNAQQALKAFDQYKAILDKKFSVKDRQAISNALAALDQQRMSKDLARFSKAFGSVGNVMDAVELLTEARKANETGNWSPFFVKAETILAGKAATAAVAAVFTIMTGTTLGLLGFALLMAAVSALVTDELMTNINNFILEL</sequence>
<keyword evidence="2" id="KW-0812">Transmembrane</keyword>
<feature type="compositionally biased region" description="Basic and acidic residues" evidence="1">
    <location>
        <begin position="47"/>
        <end position="57"/>
    </location>
</feature>
<evidence type="ECO:0000256" key="2">
    <source>
        <dbReference type="SAM" id="Phobius"/>
    </source>
</evidence>